<evidence type="ECO:0000256" key="4">
    <source>
        <dbReference type="ARBA" id="ARBA00022692"/>
    </source>
</evidence>
<evidence type="ECO:0000313" key="9">
    <source>
        <dbReference type="Proteomes" id="UP000291933"/>
    </source>
</evidence>
<dbReference type="PANTHER" id="PTHR33884:SF3">
    <property type="entry name" value="UPF0410 PROTEIN YMGE"/>
    <property type="match status" value="1"/>
</dbReference>
<evidence type="ECO:0000313" key="8">
    <source>
        <dbReference type="EMBL" id="TBT95717.1"/>
    </source>
</evidence>
<gene>
    <name evidence="8" type="ORF">ET996_04545</name>
</gene>
<dbReference type="PANTHER" id="PTHR33884">
    <property type="entry name" value="UPF0410 PROTEIN YMGE"/>
    <property type="match status" value="1"/>
</dbReference>
<feature type="transmembrane region" description="Helical" evidence="7">
    <location>
        <begin position="57"/>
        <end position="78"/>
    </location>
</feature>
<dbReference type="AlphaFoldDB" id="A0A4Q9KMC9"/>
<evidence type="ECO:0000256" key="7">
    <source>
        <dbReference type="SAM" id="Phobius"/>
    </source>
</evidence>
<evidence type="ECO:0000256" key="3">
    <source>
        <dbReference type="ARBA" id="ARBA00022475"/>
    </source>
</evidence>
<reference evidence="8 9" key="1">
    <citation type="submission" date="2019-01" db="EMBL/GenBank/DDBJ databases">
        <title>Lactibacter flavus gen. nov., sp. nov., a novel bacterium of the family Propionibacteriaceae isolated from raw milk and dairy products.</title>
        <authorList>
            <person name="Huptas C."/>
            <person name="Wenning M."/>
            <person name="Breitenwieser F."/>
            <person name="Doll E."/>
            <person name="Von Neubeck M."/>
            <person name="Busse H.-J."/>
            <person name="Scherer S."/>
        </authorList>
    </citation>
    <scope>NUCLEOTIDE SEQUENCE [LARGE SCALE GENOMIC DNA]</scope>
    <source>
        <strain evidence="8 9">DSM 22130</strain>
    </source>
</reference>
<dbReference type="EMBL" id="SDMR01000003">
    <property type="protein sequence ID" value="TBT95717.1"/>
    <property type="molecule type" value="Genomic_DNA"/>
</dbReference>
<dbReference type="GO" id="GO:0005886">
    <property type="term" value="C:plasma membrane"/>
    <property type="evidence" value="ECO:0007669"/>
    <property type="project" value="UniProtKB-SubCell"/>
</dbReference>
<dbReference type="Proteomes" id="UP000291933">
    <property type="component" value="Unassembled WGS sequence"/>
</dbReference>
<dbReference type="Pfam" id="PF04226">
    <property type="entry name" value="Transgly_assoc"/>
    <property type="match status" value="1"/>
</dbReference>
<accession>A0A4Q9KMC9</accession>
<comment type="caution">
    <text evidence="8">The sequence shown here is derived from an EMBL/GenBank/DDBJ whole genome shotgun (WGS) entry which is preliminary data.</text>
</comment>
<evidence type="ECO:0000256" key="2">
    <source>
        <dbReference type="ARBA" id="ARBA00011006"/>
    </source>
</evidence>
<keyword evidence="6 7" id="KW-0472">Membrane</keyword>
<dbReference type="OrthoDB" id="4568405at2"/>
<dbReference type="InterPro" id="IPR007341">
    <property type="entry name" value="Transgly_assoc"/>
</dbReference>
<sequence>MGIIAWIIMGLVAGTVAKMIMKEGNGSWLSSLLFGIVGAIVGGWIGDLLFGGGRLSLFNPISWVLAIGGSCIVIWVAGRFLGARR</sequence>
<protein>
    <submittedName>
        <fullName evidence="8">GlsB/YeaQ/YmgE family stress response membrane protein</fullName>
    </submittedName>
</protein>
<proteinExistence type="inferred from homology"/>
<keyword evidence="4 7" id="KW-0812">Transmembrane</keyword>
<dbReference type="RefSeq" id="WP_131171369.1">
    <property type="nucleotide sequence ID" value="NZ_FXTL01000003.1"/>
</dbReference>
<feature type="transmembrane region" description="Helical" evidence="7">
    <location>
        <begin position="27"/>
        <end position="50"/>
    </location>
</feature>
<keyword evidence="5 7" id="KW-1133">Transmembrane helix</keyword>
<organism evidence="8 9">
    <name type="scientific">Propioniciclava tarda</name>
    <dbReference type="NCBI Taxonomy" id="433330"/>
    <lineage>
        <taxon>Bacteria</taxon>
        <taxon>Bacillati</taxon>
        <taxon>Actinomycetota</taxon>
        <taxon>Actinomycetes</taxon>
        <taxon>Propionibacteriales</taxon>
        <taxon>Propionibacteriaceae</taxon>
        <taxon>Propioniciclava</taxon>
    </lineage>
</organism>
<keyword evidence="3" id="KW-1003">Cell membrane</keyword>
<comment type="similarity">
    <text evidence="2">Belongs to the UPF0410 family.</text>
</comment>
<name>A0A4Q9KMC9_PROTD</name>
<evidence type="ECO:0000256" key="6">
    <source>
        <dbReference type="ARBA" id="ARBA00023136"/>
    </source>
</evidence>
<comment type="subcellular location">
    <subcellularLocation>
        <location evidence="1">Cell membrane</location>
        <topology evidence="1">Multi-pass membrane protein</topology>
    </subcellularLocation>
</comment>
<keyword evidence="9" id="KW-1185">Reference proteome</keyword>
<evidence type="ECO:0000256" key="5">
    <source>
        <dbReference type="ARBA" id="ARBA00022989"/>
    </source>
</evidence>
<evidence type="ECO:0000256" key="1">
    <source>
        <dbReference type="ARBA" id="ARBA00004651"/>
    </source>
</evidence>